<accession>Q8RWH5</accession>
<organism evidence="2">
    <name type="scientific">Arabidopsis thaliana</name>
    <name type="common">Mouse-ear cress</name>
    <dbReference type="NCBI Taxonomy" id="3702"/>
    <lineage>
        <taxon>Eukaryota</taxon>
        <taxon>Viridiplantae</taxon>
        <taxon>Streptophyta</taxon>
        <taxon>Embryophyta</taxon>
        <taxon>Tracheophyta</taxon>
        <taxon>Spermatophyta</taxon>
        <taxon>Magnoliopsida</taxon>
        <taxon>eudicotyledons</taxon>
        <taxon>Gunneridae</taxon>
        <taxon>Pentapetalae</taxon>
        <taxon>rosids</taxon>
        <taxon>malvids</taxon>
        <taxon>Brassicales</taxon>
        <taxon>Brassicaceae</taxon>
        <taxon>Camelineae</taxon>
        <taxon>Arabidopsis</taxon>
    </lineage>
</organism>
<sequence>MKSATFSGRSSNKPAAFDYF</sequence>
<gene>
    <name evidence="2" type="ordered locus">At2g34650</name>
</gene>
<feature type="region of interest" description="Disordered" evidence="1">
    <location>
        <begin position="1"/>
        <end position="20"/>
    </location>
</feature>
<dbReference type="EMBL" id="BT006508">
    <property type="protein sequence ID" value="AAP21316.1"/>
    <property type="molecule type" value="mRNA"/>
</dbReference>
<evidence type="ECO:0000256" key="1">
    <source>
        <dbReference type="SAM" id="MobiDB-lite"/>
    </source>
</evidence>
<reference evidence="3" key="2">
    <citation type="submission" date="2003-04" db="EMBL/GenBank/DDBJ databases">
        <title>Arabidopsis ORF clones.</title>
        <authorList>
            <person name="Cheuk R."/>
            <person name="Chen H."/>
            <person name="Kim C.J."/>
            <person name="Shinn P."/>
            <person name="Bowser L."/>
            <person name="Carninci P."/>
            <person name="Dale J.M."/>
            <person name="Hayashizaki Y."/>
            <person name="Hsuan V.W."/>
            <person name="Ishida J."/>
            <person name="Jones T."/>
            <person name="Kamiya A."/>
            <person name="Karlin-Neumann G."/>
            <person name="Kawai J."/>
            <person name="Lam B."/>
            <person name="Lin J."/>
            <person name="Miranda M."/>
            <person name="Narusaka M."/>
            <person name="Nguyen M."/>
            <person name="Onodera C.S."/>
            <person name="Palm C.J."/>
            <person name="Quach H.L."/>
            <person name="Sakurai T."/>
            <person name="Satou M."/>
            <person name="Seki M."/>
            <person name="Southwick A."/>
            <person name="Toriumi M."/>
            <person name="Wong C."/>
            <person name="Wu H.C."/>
            <person name="Yamada K."/>
            <person name="Yu G."/>
            <person name="Yuan S."/>
            <person name="Shinozaki K."/>
            <person name="Davis R.W."/>
            <person name="Theologis A."/>
            <person name="Ecker J.R."/>
        </authorList>
    </citation>
    <scope>NUCLEOTIDE SEQUENCE</scope>
</reference>
<reference evidence="2" key="1">
    <citation type="submission" date="2002-03" db="EMBL/GenBank/DDBJ databases">
        <authorList>
            <person name="Southwick A."/>
            <person name="Karlin-Neumann G."/>
            <person name="Nguyen M."/>
            <person name="Lam B."/>
            <person name="Miranda M."/>
            <person name="Palm C.J."/>
            <person name="Bowser L."/>
            <person name="Jones T."/>
            <person name="Banh J."/>
            <person name="Carninci P."/>
            <person name="Chen H."/>
            <person name="Cheuk R."/>
            <person name="Chung M.K."/>
            <person name="Hayashizaki Y."/>
            <person name="Ishida J."/>
            <person name="Kamiya A."/>
            <person name="Kawai J."/>
            <person name="Kim C."/>
            <person name="Lin J."/>
            <person name="Liu S.X."/>
            <person name="Narusaka M."/>
            <person name="Pham P.K."/>
            <person name="Sakano H."/>
            <person name="Sakurai T."/>
            <person name="Satou M."/>
            <person name="Seki M."/>
            <person name="Shinn P."/>
            <person name="Yamada K."/>
            <person name="Shinozaki K."/>
            <person name="Ecker J."/>
            <person name="Theologis A."/>
            <person name="Davis R.W."/>
        </authorList>
    </citation>
    <scope>NUCLEOTIDE SEQUENCE</scope>
</reference>
<dbReference type="AlphaFoldDB" id="Q8RWH5"/>
<protein>
    <submittedName>
        <fullName evidence="3">At2g34650</fullName>
    </submittedName>
</protein>
<evidence type="ECO:0000313" key="2">
    <source>
        <dbReference type="EMBL" id="AAM13085.1"/>
    </source>
</evidence>
<dbReference type="EMBL" id="AY093086">
    <property type="protein sequence ID" value="AAM13085.1"/>
    <property type="molecule type" value="mRNA"/>
</dbReference>
<name>Q8RWH5_ARATH</name>
<feature type="compositionally biased region" description="Polar residues" evidence="1">
    <location>
        <begin position="1"/>
        <end position="13"/>
    </location>
</feature>
<evidence type="ECO:0000313" key="3">
    <source>
        <dbReference type="EMBL" id="AAP21316.1"/>
    </source>
</evidence>
<proteinExistence type="evidence at transcript level"/>